<protein>
    <submittedName>
        <fullName evidence="1">Uncharacterized protein</fullName>
    </submittedName>
</protein>
<evidence type="ECO:0000313" key="1">
    <source>
        <dbReference type="EMBL" id="PON40371.1"/>
    </source>
</evidence>
<sequence length="51" mass="5615">EKAVVVDVMVEVTVAVGIEDACMDQYGCDQVLDKRINRKPLPHVEAFDGVL</sequence>
<feature type="non-terminal residue" evidence="1">
    <location>
        <position position="1"/>
    </location>
</feature>
<keyword evidence="2" id="KW-1185">Reference proteome</keyword>
<proteinExistence type="predicted"/>
<accession>A0A2P5AV73</accession>
<dbReference type="Proteomes" id="UP000237105">
    <property type="component" value="Unassembled WGS sequence"/>
</dbReference>
<dbReference type="EMBL" id="JXTB01000439">
    <property type="protein sequence ID" value="PON40371.1"/>
    <property type="molecule type" value="Genomic_DNA"/>
</dbReference>
<evidence type="ECO:0000313" key="2">
    <source>
        <dbReference type="Proteomes" id="UP000237105"/>
    </source>
</evidence>
<comment type="caution">
    <text evidence="1">The sequence shown here is derived from an EMBL/GenBank/DDBJ whole genome shotgun (WGS) entry which is preliminary data.</text>
</comment>
<name>A0A2P5AV73_PARAD</name>
<dbReference type="AlphaFoldDB" id="A0A2P5AV73"/>
<reference evidence="2" key="1">
    <citation type="submission" date="2016-06" db="EMBL/GenBank/DDBJ databases">
        <title>Parallel loss of symbiosis genes in relatives of nitrogen-fixing non-legume Parasponia.</title>
        <authorList>
            <person name="Van Velzen R."/>
            <person name="Holmer R."/>
            <person name="Bu F."/>
            <person name="Rutten L."/>
            <person name="Van Zeijl A."/>
            <person name="Liu W."/>
            <person name="Santuari L."/>
            <person name="Cao Q."/>
            <person name="Sharma T."/>
            <person name="Shen D."/>
            <person name="Roswanjaya Y."/>
            <person name="Wardhani T."/>
            <person name="Kalhor M.S."/>
            <person name="Jansen J."/>
            <person name="Van den Hoogen J."/>
            <person name="Gungor B."/>
            <person name="Hartog M."/>
            <person name="Hontelez J."/>
            <person name="Verver J."/>
            <person name="Yang W.-C."/>
            <person name="Schijlen E."/>
            <person name="Repin R."/>
            <person name="Schilthuizen M."/>
            <person name="Schranz E."/>
            <person name="Heidstra R."/>
            <person name="Miyata K."/>
            <person name="Fedorova E."/>
            <person name="Kohlen W."/>
            <person name="Bisseling T."/>
            <person name="Smit S."/>
            <person name="Geurts R."/>
        </authorList>
    </citation>
    <scope>NUCLEOTIDE SEQUENCE [LARGE SCALE GENOMIC DNA]</scope>
    <source>
        <strain evidence="2">cv. WU1-14</strain>
    </source>
</reference>
<organism evidence="1 2">
    <name type="scientific">Parasponia andersonii</name>
    <name type="common">Sponia andersonii</name>
    <dbReference type="NCBI Taxonomy" id="3476"/>
    <lineage>
        <taxon>Eukaryota</taxon>
        <taxon>Viridiplantae</taxon>
        <taxon>Streptophyta</taxon>
        <taxon>Embryophyta</taxon>
        <taxon>Tracheophyta</taxon>
        <taxon>Spermatophyta</taxon>
        <taxon>Magnoliopsida</taxon>
        <taxon>eudicotyledons</taxon>
        <taxon>Gunneridae</taxon>
        <taxon>Pentapetalae</taxon>
        <taxon>rosids</taxon>
        <taxon>fabids</taxon>
        <taxon>Rosales</taxon>
        <taxon>Cannabaceae</taxon>
        <taxon>Parasponia</taxon>
    </lineage>
</organism>
<gene>
    <name evidence="1" type="ORF">PanWU01x14_297670</name>
</gene>